<dbReference type="AlphaFoldDB" id="A0A401IM55"/>
<dbReference type="InterPro" id="IPR050498">
    <property type="entry name" value="Ycf3"/>
</dbReference>
<keyword evidence="4" id="KW-0175">Coiled coil</keyword>
<organism evidence="5 6">
    <name type="scientific">Aphanothece sacrum FPU1</name>
    <dbReference type="NCBI Taxonomy" id="1920663"/>
    <lineage>
        <taxon>Bacteria</taxon>
        <taxon>Bacillati</taxon>
        <taxon>Cyanobacteriota</taxon>
        <taxon>Cyanophyceae</taxon>
        <taxon>Oscillatoriophycideae</taxon>
        <taxon>Chroococcales</taxon>
        <taxon>Aphanothecaceae</taxon>
        <taxon>Aphanothece</taxon>
    </lineage>
</organism>
<keyword evidence="2 3" id="KW-0802">TPR repeat</keyword>
<name>A0A401IM55_APHSA</name>
<sequence>MEPQVDNQELENQETENNLPEMLDIISGVGLVGGIVGSLLNNMAFATIPLSLSVALQMANRRQMTVKMAQVQRANTVQLSQKITQKNTVLSQQVEQVKHLFNDQLIQQQKDYQIQFVKFSDGLEESKALIADLAQENQQLNQVFTSLDSQQKEIEGIVKELLQIQTFSQDLPRHPDSPEIYYKRGLSYQKLGNKKGAIENYTEALHFDSTYAQAYHNRGILLAELGQRRQAVEDLRLAAKYYFEKGDITSYEKARNLGKEFYQISDKIEENESLLIEEGETQETLAVGHLFSPDADKEERPTMLG</sequence>
<protein>
    <submittedName>
        <fullName evidence="5">Uncharacterized protein</fullName>
    </submittedName>
</protein>
<dbReference type="PANTHER" id="PTHR44858:SF1">
    <property type="entry name" value="UDP-N-ACETYLGLUCOSAMINE--PEPTIDE N-ACETYLGLUCOSAMINYLTRANSFERASE SPINDLY-RELATED"/>
    <property type="match status" value="1"/>
</dbReference>
<dbReference type="InterPro" id="IPR019734">
    <property type="entry name" value="TPR_rpt"/>
</dbReference>
<evidence type="ECO:0000256" key="2">
    <source>
        <dbReference type="ARBA" id="ARBA00022803"/>
    </source>
</evidence>
<dbReference type="Pfam" id="PF13414">
    <property type="entry name" value="TPR_11"/>
    <property type="match status" value="1"/>
</dbReference>
<comment type="caution">
    <text evidence="5">The sequence shown here is derived from an EMBL/GenBank/DDBJ whole genome shotgun (WGS) entry which is preliminary data.</text>
</comment>
<dbReference type="SUPFAM" id="SSF48452">
    <property type="entry name" value="TPR-like"/>
    <property type="match status" value="1"/>
</dbReference>
<dbReference type="PANTHER" id="PTHR44858">
    <property type="entry name" value="TETRATRICOPEPTIDE REPEAT PROTEIN 6"/>
    <property type="match status" value="1"/>
</dbReference>
<dbReference type="Proteomes" id="UP000287247">
    <property type="component" value="Unassembled WGS sequence"/>
</dbReference>
<proteinExistence type="predicted"/>
<dbReference type="EMBL" id="BDQK01000016">
    <property type="protein sequence ID" value="GBF82308.1"/>
    <property type="molecule type" value="Genomic_DNA"/>
</dbReference>
<dbReference type="PROSITE" id="PS50005">
    <property type="entry name" value="TPR"/>
    <property type="match status" value="1"/>
</dbReference>
<dbReference type="InterPro" id="IPR011990">
    <property type="entry name" value="TPR-like_helical_dom_sf"/>
</dbReference>
<feature type="coiled-coil region" evidence="4">
    <location>
        <begin position="123"/>
        <end position="150"/>
    </location>
</feature>
<evidence type="ECO:0000256" key="4">
    <source>
        <dbReference type="SAM" id="Coils"/>
    </source>
</evidence>
<dbReference type="SMART" id="SM00028">
    <property type="entry name" value="TPR"/>
    <property type="match status" value="2"/>
</dbReference>
<evidence type="ECO:0000256" key="3">
    <source>
        <dbReference type="PROSITE-ProRule" id="PRU00339"/>
    </source>
</evidence>
<keyword evidence="6" id="KW-1185">Reference proteome</keyword>
<feature type="repeat" description="TPR" evidence="3">
    <location>
        <begin position="178"/>
        <end position="211"/>
    </location>
</feature>
<keyword evidence="1" id="KW-0677">Repeat</keyword>
<dbReference type="RefSeq" id="WP_124972739.1">
    <property type="nucleotide sequence ID" value="NZ_BDQK01000016.1"/>
</dbReference>
<gene>
    <name evidence="5" type="ORF">AsFPU1_3736</name>
</gene>
<accession>A0A401IM55</accession>
<evidence type="ECO:0000313" key="5">
    <source>
        <dbReference type="EMBL" id="GBF82308.1"/>
    </source>
</evidence>
<dbReference type="Gene3D" id="1.25.40.10">
    <property type="entry name" value="Tetratricopeptide repeat domain"/>
    <property type="match status" value="1"/>
</dbReference>
<evidence type="ECO:0000313" key="6">
    <source>
        <dbReference type="Proteomes" id="UP000287247"/>
    </source>
</evidence>
<evidence type="ECO:0000256" key="1">
    <source>
        <dbReference type="ARBA" id="ARBA00022737"/>
    </source>
</evidence>
<reference evidence="6" key="1">
    <citation type="submission" date="2017-05" db="EMBL/GenBank/DDBJ databases">
        <title>Physiological properties and genetic analysis related to exopolysaccharide production of fresh-water unicellular cyanobacterium Aphanothece sacrum, Suizenji Nori, that has been cultured as a food source in Japan.</title>
        <authorList>
            <person name="Kanesaki Y."/>
            <person name="Yoshikawa S."/>
            <person name="Ohki K."/>
        </authorList>
    </citation>
    <scope>NUCLEOTIDE SEQUENCE [LARGE SCALE GENOMIC DNA]</scope>
    <source>
        <strain evidence="6">FPU1</strain>
    </source>
</reference>
<dbReference type="OrthoDB" id="421195at2"/>